<keyword evidence="2" id="KW-1185">Reference proteome</keyword>
<gene>
    <name evidence="1" type="ORF">PG994_005136</name>
</gene>
<dbReference type="RefSeq" id="XP_066718712.1">
    <property type="nucleotide sequence ID" value="XM_066856545.1"/>
</dbReference>
<comment type="caution">
    <text evidence="1">The sequence shown here is derived from an EMBL/GenBank/DDBJ whole genome shotgun (WGS) entry which is preliminary data.</text>
</comment>
<reference evidence="1 2" key="1">
    <citation type="submission" date="2023-01" db="EMBL/GenBank/DDBJ databases">
        <title>Analysis of 21 Apiospora genomes using comparative genomics revels a genus with tremendous synthesis potential of carbohydrate active enzymes and secondary metabolites.</title>
        <authorList>
            <person name="Sorensen T."/>
        </authorList>
    </citation>
    <scope>NUCLEOTIDE SEQUENCE [LARGE SCALE GENOMIC DNA]</scope>
    <source>
        <strain evidence="1 2">CBS 135458</strain>
    </source>
</reference>
<dbReference type="EMBL" id="JAQQWL010000005">
    <property type="protein sequence ID" value="KAK8074237.1"/>
    <property type="molecule type" value="Genomic_DNA"/>
</dbReference>
<evidence type="ECO:0000313" key="1">
    <source>
        <dbReference type="EMBL" id="KAK8074237.1"/>
    </source>
</evidence>
<evidence type="ECO:0000313" key="2">
    <source>
        <dbReference type="Proteomes" id="UP001480595"/>
    </source>
</evidence>
<name>A0ABR1VSP8_9PEZI</name>
<organism evidence="1 2">
    <name type="scientific">Apiospora phragmitis</name>
    <dbReference type="NCBI Taxonomy" id="2905665"/>
    <lineage>
        <taxon>Eukaryota</taxon>
        <taxon>Fungi</taxon>
        <taxon>Dikarya</taxon>
        <taxon>Ascomycota</taxon>
        <taxon>Pezizomycotina</taxon>
        <taxon>Sordariomycetes</taxon>
        <taxon>Xylariomycetidae</taxon>
        <taxon>Amphisphaeriales</taxon>
        <taxon>Apiosporaceae</taxon>
        <taxon>Apiospora</taxon>
    </lineage>
</organism>
<protein>
    <submittedName>
        <fullName evidence="1">Uncharacterized protein</fullName>
    </submittedName>
</protein>
<accession>A0ABR1VSP8</accession>
<sequence>MLLEYAARAPQILRQRLVDEGYPAKAIAETEIKKGLPVQATSGAHFYACEKPLLFFGVDIYTCKQFDPEFVKNQPPARRRRRRPRLLRVVIARYTLNDADLYRLSRRLLAEQPPFKVGDALVVYWLEGTDELFNLAWHIEREVFEERFGNDDGQMRQIYGLCEDVSTFVLVMDRVAQRPVGALRSMRSRADLGFLTFREAGEYAGVTASQFRQHHGLEVDWVDKTVDWGTLAVPKPHRVAHGHLLAAMLFRAGQARATTSSSPTRTCAALLICWSTRSRRWRARRSRSATRGRLRACCCTGGRLSSSWLWRGSAPRGRIRS</sequence>
<dbReference type="GeneID" id="92089608"/>
<proteinExistence type="predicted"/>
<dbReference type="Proteomes" id="UP001480595">
    <property type="component" value="Unassembled WGS sequence"/>
</dbReference>